<name>A0A2K9LL11_9GAMM</name>
<dbReference type="RefSeq" id="WP_101894425.1">
    <property type="nucleotide sequence ID" value="NZ_CP022684.1"/>
</dbReference>
<dbReference type="AlphaFoldDB" id="A0A2K9LL11"/>
<protein>
    <submittedName>
        <fullName evidence="2">Acyl-CoA transferase</fullName>
    </submittedName>
</protein>
<reference evidence="3" key="1">
    <citation type="submission" date="2017-08" db="EMBL/GenBank/DDBJ databases">
        <title>Direct submision.</title>
        <authorList>
            <person name="Kim S.-J."/>
            <person name="Rhee S.-K."/>
        </authorList>
    </citation>
    <scope>NUCLEOTIDE SEQUENCE [LARGE SCALE GENOMIC DNA]</scope>
    <source>
        <strain evidence="3">GI5</strain>
    </source>
</reference>
<dbReference type="Gene3D" id="3.30.1540.10">
    <property type="entry name" value="formyl-coa transferase, domain 3"/>
    <property type="match status" value="1"/>
</dbReference>
<dbReference type="EMBL" id="CP022684">
    <property type="protein sequence ID" value="AUM13046.1"/>
    <property type="molecule type" value="Genomic_DNA"/>
</dbReference>
<dbReference type="KEGG" id="kak:Kalk_11700"/>
<gene>
    <name evidence="2" type="ORF">Kalk_11700</name>
</gene>
<dbReference type="InterPro" id="IPR023606">
    <property type="entry name" value="CoA-Trfase_III_dom_1_sf"/>
</dbReference>
<dbReference type="Gene3D" id="3.40.50.10540">
    <property type="entry name" value="Crotonobetainyl-coa:carnitine coa-transferase, domain 1"/>
    <property type="match status" value="1"/>
</dbReference>
<evidence type="ECO:0000313" key="3">
    <source>
        <dbReference type="Proteomes" id="UP000235116"/>
    </source>
</evidence>
<sequence>MGALSHVTILDLTHMLSGPYSSQLLADMGANCIKVEPPGQGEGTRKLLADDENYSIDGVGAYFLTLSRNKKSVGIDLKSPQGLALFYELVKQADVVINNFGEGVPKRLGIDYDTLKQHNPRIITCSITGFGETGPDRNRAAFDLVAQGMGGGMSITGEQGAPPLRAGIPIGDLGGGLFATIGILAALNQRDQAGPGQGVGQHVDISMQDCQVSMLNYMATMYLMSGVQPPAVGNSHFVHVPYGTFKTTTRYLILACMGDGFYHKLAAMFGDPELMDPKFVTQPVRWEHRDFINQRVQSHIEKESCEYWLDQLKEHRIPAAPVNDFAHAFNDPQIQARDMVVEVPLGNGETVKQPGNPVKLSGAGPQTFTPPPTLGQHTGEILGDVLHMTHAQIEELRRAGVIA</sequence>
<dbReference type="InterPro" id="IPR003673">
    <property type="entry name" value="CoA-Trfase_fam_III"/>
</dbReference>
<dbReference type="PANTHER" id="PTHR48207">
    <property type="entry name" value="SUCCINATE--HYDROXYMETHYLGLUTARATE COA-TRANSFERASE"/>
    <property type="match status" value="1"/>
</dbReference>
<proteinExistence type="predicted"/>
<evidence type="ECO:0000313" key="2">
    <source>
        <dbReference type="EMBL" id="AUM13046.1"/>
    </source>
</evidence>
<evidence type="ECO:0000256" key="1">
    <source>
        <dbReference type="ARBA" id="ARBA00022679"/>
    </source>
</evidence>
<dbReference type="InterPro" id="IPR050483">
    <property type="entry name" value="CoA-transferase_III_domain"/>
</dbReference>
<dbReference type="InterPro" id="IPR044855">
    <property type="entry name" value="CoA-Trfase_III_dom3_sf"/>
</dbReference>
<accession>A0A2K9LL11</accession>
<dbReference type="OrthoDB" id="9058532at2"/>
<dbReference type="GO" id="GO:0008410">
    <property type="term" value="F:CoA-transferase activity"/>
    <property type="evidence" value="ECO:0007669"/>
    <property type="project" value="TreeGrafter"/>
</dbReference>
<dbReference type="Proteomes" id="UP000235116">
    <property type="component" value="Chromosome"/>
</dbReference>
<dbReference type="Pfam" id="PF02515">
    <property type="entry name" value="CoA_transf_3"/>
    <property type="match status" value="1"/>
</dbReference>
<dbReference type="SUPFAM" id="SSF89796">
    <property type="entry name" value="CoA-transferase family III (CaiB/BaiF)"/>
    <property type="match status" value="1"/>
</dbReference>
<keyword evidence="3" id="KW-1185">Reference proteome</keyword>
<keyword evidence="1 2" id="KW-0808">Transferase</keyword>
<dbReference type="PANTHER" id="PTHR48207:SF3">
    <property type="entry name" value="SUCCINATE--HYDROXYMETHYLGLUTARATE COA-TRANSFERASE"/>
    <property type="match status" value="1"/>
</dbReference>
<organism evidence="2 3">
    <name type="scientific">Ketobacter alkanivorans</name>
    <dbReference type="NCBI Taxonomy" id="1917421"/>
    <lineage>
        <taxon>Bacteria</taxon>
        <taxon>Pseudomonadati</taxon>
        <taxon>Pseudomonadota</taxon>
        <taxon>Gammaproteobacteria</taxon>
        <taxon>Pseudomonadales</taxon>
        <taxon>Ketobacteraceae</taxon>
        <taxon>Ketobacter</taxon>
    </lineage>
</organism>